<dbReference type="PANTHER" id="PTHR12110:SF53">
    <property type="entry name" value="BLR5974 PROTEIN"/>
    <property type="match status" value="1"/>
</dbReference>
<organism evidence="2 3">
    <name type="scientific">Pseudooceanicola albus</name>
    <dbReference type="NCBI Taxonomy" id="2692189"/>
    <lineage>
        <taxon>Bacteria</taxon>
        <taxon>Pseudomonadati</taxon>
        <taxon>Pseudomonadota</taxon>
        <taxon>Alphaproteobacteria</taxon>
        <taxon>Rhodobacterales</taxon>
        <taxon>Paracoccaceae</taxon>
        <taxon>Pseudooceanicola</taxon>
    </lineage>
</organism>
<evidence type="ECO:0000313" key="2">
    <source>
        <dbReference type="EMBL" id="MXN19350.1"/>
    </source>
</evidence>
<reference evidence="2 3" key="1">
    <citation type="submission" date="2019-12" db="EMBL/GenBank/DDBJ databases">
        <authorList>
            <person name="Li M."/>
        </authorList>
    </citation>
    <scope>NUCLEOTIDE SEQUENCE [LARGE SCALE GENOMIC DNA]</scope>
    <source>
        <strain evidence="2 3">GBMRC 2024</strain>
    </source>
</reference>
<name>A0A6L7G7P6_9RHOB</name>
<evidence type="ECO:0000259" key="1">
    <source>
        <dbReference type="Pfam" id="PF01261"/>
    </source>
</evidence>
<dbReference type="SUPFAM" id="SSF51658">
    <property type="entry name" value="Xylose isomerase-like"/>
    <property type="match status" value="1"/>
</dbReference>
<dbReference type="InterPro" id="IPR013022">
    <property type="entry name" value="Xyl_isomerase-like_TIM-brl"/>
</dbReference>
<dbReference type="Proteomes" id="UP000477911">
    <property type="component" value="Unassembled WGS sequence"/>
</dbReference>
<dbReference type="Pfam" id="PF01261">
    <property type="entry name" value="AP_endonuc_2"/>
    <property type="match status" value="1"/>
</dbReference>
<comment type="caution">
    <text evidence="2">The sequence shown here is derived from an EMBL/GenBank/DDBJ whole genome shotgun (WGS) entry which is preliminary data.</text>
</comment>
<dbReference type="PANTHER" id="PTHR12110">
    <property type="entry name" value="HYDROXYPYRUVATE ISOMERASE"/>
    <property type="match status" value="1"/>
</dbReference>
<sequence length="277" mass="29744">MDHGAGREMIARALNQKTAPELPFAAFLDLAQQLGCTGIEARDDLGRPFFDGLAPEEAGAMVRARGLRLLGLSEVYPFNDWSEIRAAHVQALIDTAQASGAETVSLIPRVDGGGCEDGLRQQVLRDVIREVLAMLEGRSVVPLIEPIGFSKSSLRHKAELVEALEATGATGKILLLHDTFQHCIAGETEVFAPWTGMVHLSGLSEPGVALDERQDAHRILVDAGDRCDTLEQIAALRAGGYEGAYSFECTAGAVQTHPDPAAAIDESFRFIETRLSA</sequence>
<dbReference type="Gene3D" id="3.20.20.150">
    <property type="entry name" value="Divalent-metal-dependent TIM barrel enzymes"/>
    <property type="match status" value="1"/>
</dbReference>
<gene>
    <name evidence="2" type="ORF">GR170_16050</name>
</gene>
<dbReference type="InterPro" id="IPR036237">
    <property type="entry name" value="Xyl_isomerase-like_sf"/>
</dbReference>
<dbReference type="AlphaFoldDB" id="A0A6L7G7P6"/>
<keyword evidence="3" id="KW-1185">Reference proteome</keyword>
<dbReference type="RefSeq" id="WP_160895478.1">
    <property type="nucleotide sequence ID" value="NZ_WUMU01000018.1"/>
</dbReference>
<feature type="domain" description="Xylose isomerase-like TIM barrel" evidence="1">
    <location>
        <begin position="28"/>
        <end position="272"/>
    </location>
</feature>
<accession>A0A6L7G7P6</accession>
<proteinExistence type="predicted"/>
<dbReference type="EMBL" id="WUMU01000018">
    <property type="protein sequence ID" value="MXN19350.1"/>
    <property type="molecule type" value="Genomic_DNA"/>
</dbReference>
<protein>
    <submittedName>
        <fullName evidence="2">TIM barrel protein</fullName>
    </submittedName>
</protein>
<evidence type="ECO:0000313" key="3">
    <source>
        <dbReference type="Proteomes" id="UP000477911"/>
    </source>
</evidence>
<dbReference type="InterPro" id="IPR050312">
    <property type="entry name" value="IolE/XylAMocC-like"/>
</dbReference>